<dbReference type="InterPro" id="IPR036909">
    <property type="entry name" value="Cyt_c-like_dom_sf"/>
</dbReference>
<sequence>MKLTRLPKLGLVVLTLSATLLTDCKKPQTTSVLEITDDLVVGETPSFTKEGYPIIELPKGADTTQAYWKGVNLTPQAPILALSVSEEQKRFVLMDGYKMEPVLAEPQIQQPGAISFDGNGRMYVLELRSYMLTADSEGTLEPTSGISRWEDKDNDGVYETGGMFVDKLVFPRFVLPFGPDAVLTMESNQDVIYKFTDTDGDRKADKKEAFTDNFGRSGNVEHQQAFLYWGMDNWLYSTVNAFRIRWTPDGVIRETTGNNNGQWGVTHDDDGKMWFQGGASGIPSHFQYPIHLGDYDIKRGVGLEEGFDIPYGEPMYIADMQGGMAAVREQEGSLNRVTGAAGNDIYRGDRLPKNLYGQYFYGEPVARIVRQVNEVRKGGLSELQNVYQKEEAEFIRSTDPLFRPVDMTTAPDGSMYITDMYHGIIQEGQWTPKGSYLRAKIEQYQLDKVIGLGRIWRLSHEEIERNKTQPRMFNESSAELVKHLSHPNGWWRDKAQQLLVLRQDQSVVPVLEEIVRSSFKLEPRFHALWVLEGLGALNPKLVREMMADPHYRMRNMALYVSESLYKKGDKSFAADYIKMTNDESVEVKMRALMIAKLFEIPGILEAAKLTLAADASSGIELVAESIINPPETQYSYFGKIDPNHSDEEKVSIAQGQRIYKELCSQCHGAEGRGTPVGDGLMAPSFVDNPNLKGHSDYVVKTILRGLTGEIENKSYEGVIMVPMAENSDDWVASVASFIRFSFDNNASLVTTEDVAKVRKATASQKGAYQYAALKASVPVELKLDSDWKVTASHAVPVRKGGTGKAVGALTFEGWSTGVPQTPGMWFQIEFPEVISVSEIQFTSQGIRQGHWREGLPSIKTHPRQLIIETSKDGKKWTQVFSGEGSHSPNMIRLKESEGKFLRMRQMGRHEKGTWAMSEMKIFGKMKS</sequence>
<dbReference type="InterPro" id="IPR055557">
    <property type="entry name" value="DUF7133"/>
</dbReference>
<dbReference type="Gene3D" id="1.25.10.10">
    <property type="entry name" value="Leucine-rich Repeat Variant"/>
    <property type="match status" value="1"/>
</dbReference>
<dbReference type="InterPro" id="IPR008979">
    <property type="entry name" value="Galactose-bd-like_sf"/>
</dbReference>
<protein>
    <submittedName>
        <fullName evidence="6">Sorbosone dehydrogenase</fullName>
    </submittedName>
</protein>
<evidence type="ECO:0000256" key="3">
    <source>
        <dbReference type="ARBA" id="ARBA00023004"/>
    </source>
</evidence>
<dbReference type="SUPFAM" id="SSF46626">
    <property type="entry name" value="Cytochrome c"/>
    <property type="match status" value="1"/>
</dbReference>
<evidence type="ECO:0000256" key="1">
    <source>
        <dbReference type="ARBA" id="ARBA00022617"/>
    </source>
</evidence>
<dbReference type="SUPFAM" id="SSF48371">
    <property type="entry name" value="ARM repeat"/>
    <property type="match status" value="1"/>
</dbReference>
<dbReference type="GO" id="GO:0046872">
    <property type="term" value="F:metal ion binding"/>
    <property type="evidence" value="ECO:0007669"/>
    <property type="project" value="UniProtKB-KW"/>
</dbReference>
<keyword evidence="2 4" id="KW-0479">Metal-binding</keyword>
<keyword evidence="1 4" id="KW-0349">Heme</keyword>
<dbReference type="InterPro" id="IPR011042">
    <property type="entry name" value="6-blade_b-propeller_TolB-like"/>
</dbReference>
<feature type="domain" description="Cytochrome c" evidence="5">
    <location>
        <begin position="650"/>
        <end position="742"/>
    </location>
</feature>
<gene>
    <name evidence="6" type="ORF">DJ013_21830</name>
</gene>
<dbReference type="Pfam" id="PF00034">
    <property type="entry name" value="Cytochrom_C"/>
    <property type="match status" value="1"/>
</dbReference>
<keyword evidence="7" id="KW-1185">Reference proteome</keyword>
<dbReference type="Gene3D" id="2.120.10.30">
    <property type="entry name" value="TolB, C-terminal domain"/>
    <property type="match status" value="1"/>
</dbReference>
<dbReference type="PROSITE" id="PS51007">
    <property type="entry name" value="CYTC"/>
    <property type="match status" value="1"/>
</dbReference>
<dbReference type="InterPro" id="IPR016024">
    <property type="entry name" value="ARM-type_fold"/>
</dbReference>
<evidence type="ECO:0000256" key="4">
    <source>
        <dbReference type="PROSITE-ProRule" id="PRU00433"/>
    </source>
</evidence>
<dbReference type="PANTHER" id="PTHR33546:SF1">
    <property type="entry name" value="LARGE, MULTIFUNCTIONAL SECRETED PROTEIN"/>
    <property type="match status" value="1"/>
</dbReference>
<evidence type="ECO:0000259" key="5">
    <source>
        <dbReference type="PROSITE" id="PS51007"/>
    </source>
</evidence>
<organism evidence="6 7">
    <name type="scientific">Arcticibacterium luteifluviistationis</name>
    <dbReference type="NCBI Taxonomy" id="1784714"/>
    <lineage>
        <taxon>Bacteria</taxon>
        <taxon>Pseudomonadati</taxon>
        <taxon>Bacteroidota</taxon>
        <taxon>Cytophagia</taxon>
        <taxon>Cytophagales</taxon>
        <taxon>Leadbetterellaceae</taxon>
        <taxon>Arcticibacterium</taxon>
    </lineage>
</organism>
<dbReference type="GO" id="GO:0020037">
    <property type="term" value="F:heme binding"/>
    <property type="evidence" value="ECO:0007669"/>
    <property type="project" value="InterPro"/>
</dbReference>
<dbReference type="InterPro" id="IPR011989">
    <property type="entry name" value="ARM-like"/>
</dbReference>
<dbReference type="EMBL" id="CP029480">
    <property type="protein sequence ID" value="AWW00681.1"/>
    <property type="molecule type" value="Genomic_DNA"/>
</dbReference>
<name>A0A2Z4GH89_9BACT</name>
<evidence type="ECO:0000313" key="6">
    <source>
        <dbReference type="EMBL" id="AWW00681.1"/>
    </source>
</evidence>
<dbReference type="Gene3D" id="2.60.120.260">
    <property type="entry name" value="Galactose-binding domain-like"/>
    <property type="match status" value="1"/>
</dbReference>
<dbReference type="GO" id="GO:0009055">
    <property type="term" value="F:electron transfer activity"/>
    <property type="evidence" value="ECO:0007669"/>
    <property type="project" value="InterPro"/>
</dbReference>
<dbReference type="OrthoDB" id="9808161at2"/>
<dbReference type="PANTHER" id="PTHR33546">
    <property type="entry name" value="LARGE, MULTIFUNCTIONAL SECRETED PROTEIN-RELATED"/>
    <property type="match status" value="1"/>
</dbReference>
<accession>A0A2Z4GH89</accession>
<dbReference type="KEGG" id="als:DJ013_21830"/>
<dbReference type="RefSeq" id="WP_111374047.1">
    <property type="nucleotide sequence ID" value="NZ_CP029480.1"/>
</dbReference>
<reference evidence="6 7" key="1">
    <citation type="submission" date="2018-05" db="EMBL/GenBank/DDBJ databases">
        <title>Complete genome sequence of Arcticibacterium luteifluviistationis SM1504T, a cytophagaceae bacterium isolated from Arctic surface seawater.</title>
        <authorList>
            <person name="Li Y."/>
            <person name="Qin Q.-L."/>
        </authorList>
    </citation>
    <scope>NUCLEOTIDE SEQUENCE [LARGE SCALE GENOMIC DNA]</scope>
    <source>
        <strain evidence="6 7">SM1504</strain>
    </source>
</reference>
<evidence type="ECO:0000256" key="2">
    <source>
        <dbReference type="ARBA" id="ARBA00022723"/>
    </source>
</evidence>
<keyword evidence="3 4" id="KW-0408">Iron</keyword>
<dbReference type="SUPFAM" id="SSF49785">
    <property type="entry name" value="Galactose-binding domain-like"/>
    <property type="match status" value="1"/>
</dbReference>
<dbReference type="InterPro" id="IPR011041">
    <property type="entry name" value="Quinoprot_gluc/sorb_DH_b-prop"/>
</dbReference>
<proteinExistence type="predicted"/>
<dbReference type="SUPFAM" id="SSF50952">
    <property type="entry name" value="Soluble quinoprotein glucose dehydrogenase"/>
    <property type="match status" value="1"/>
</dbReference>
<dbReference type="Gene3D" id="1.10.760.10">
    <property type="entry name" value="Cytochrome c-like domain"/>
    <property type="match status" value="1"/>
</dbReference>
<dbReference type="InterPro" id="IPR009056">
    <property type="entry name" value="Cyt_c-like_dom"/>
</dbReference>
<evidence type="ECO:0000313" key="7">
    <source>
        <dbReference type="Proteomes" id="UP000249873"/>
    </source>
</evidence>
<dbReference type="AlphaFoldDB" id="A0A2Z4GH89"/>
<dbReference type="Proteomes" id="UP000249873">
    <property type="component" value="Chromosome"/>
</dbReference>
<dbReference type="Pfam" id="PF23500">
    <property type="entry name" value="DUF7133"/>
    <property type="match status" value="1"/>
</dbReference>